<evidence type="ECO:0000313" key="2">
    <source>
        <dbReference type="EMBL" id="PSL43314.1"/>
    </source>
</evidence>
<keyword evidence="1" id="KW-0732">Signal</keyword>
<dbReference type="AlphaFoldDB" id="A0A2P8HAS5"/>
<dbReference type="OrthoDB" id="1344483at2"/>
<proteinExistence type="predicted"/>
<name>A0A2P8HAS5_CHINA</name>
<sequence length="200" mass="23532">MKKIKILYGLLLLSAPIYSQNASSSIYQYKSSHYYESIDLLNDGTFKYYQKTEFTKSEINGNWQLRHDSILVLDSSPQKTKLKVSESYKKNRKVTFRIRDMKNDLIYYNIYLLTNEGDSLVFKDQFDKTTATGKFSSFYIVDTKGLHSPVYNINGVRTNFFDISVEQQRVFENEHWKHCDQYIVPLGLNGKYSDYKLVKQ</sequence>
<keyword evidence="3" id="KW-1185">Reference proteome</keyword>
<dbReference type="Proteomes" id="UP000240971">
    <property type="component" value="Unassembled WGS sequence"/>
</dbReference>
<organism evidence="2 3">
    <name type="scientific">Chitinophaga niastensis</name>
    <dbReference type="NCBI Taxonomy" id="536980"/>
    <lineage>
        <taxon>Bacteria</taxon>
        <taxon>Pseudomonadati</taxon>
        <taxon>Bacteroidota</taxon>
        <taxon>Chitinophagia</taxon>
        <taxon>Chitinophagales</taxon>
        <taxon>Chitinophagaceae</taxon>
        <taxon>Chitinophaga</taxon>
    </lineage>
</organism>
<dbReference type="RefSeq" id="WP_106530928.1">
    <property type="nucleotide sequence ID" value="NZ_PYAW01000008.1"/>
</dbReference>
<protein>
    <submittedName>
        <fullName evidence="2">Uncharacterized protein</fullName>
    </submittedName>
</protein>
<feature type="signal peptide" evidence="1">
    <location>
        <begin position="1"/>
        <end position="21"/>
    </location>
</feature>
<feature type="chain" id="PRO_5015129716" evidence="1">
    <location>
        <begin position="22"/>
        <end position="200"/>
    </location>
</feature>
<accession>A0A2P8HAS5</accession>
<dbReference type="EMBL" id="PYAW01000008">
    <property type="protein sequence ID" value="PSL43314.1"/>
    <property type="molecule type" value="Genomic_DNA"/>
</dbReference>
<reference evidence="2 3" key="1">
    <citation type="submission" date="2018-03" db="EMBL/GenBank/DDBJ databases">
        <title>Genomic Encyclopedia of Archaeal and Bacterial Type Strains, Phase II (KMG-II): from individual species to whole genera.</title>
        <authorList>
            <person name="Goeker M."/>
        </authorList>
    </citation>
    <scope>NUCLEOTIDE SEQUENCE [LARGE SCALE GENOMIC DNA]</scope>
    <source>
        <strain evidence="2 3">DSM 24859</strain>
    </source>
</reference>
<comment type="caution">
    <text evidence="2">The sequence shown here is derived from an EMBL/GenBank/DDBJ whole genome shotgun (WGS) entry which is preliminary data.</text>
</comment>
<gene>
    <name evidence="2" type="ORF">CLV51_1083</name>
</gene>
<evidence type="ECO:0000313" key="3">
    <source>
        <dbReference type="Proteomes" id="UP000240971"/>
    </source>
</evidence>
<evidence type="ECO:0000256" key="1">
    <source>
        <dbReference type="SAM" id="SignalP"/>
    </source>
</evidence>